<sequence length="115" mass="13015">MTQSEDELRDLCRLMRAMLVQVELVLEQVDGADDVTGTTASCESGEQMENESDDESELRVGSRVEVIVADQYEGRTGRVTKRRGATQWYVRLDRRGGELRGPKVYKCESSLKLLE</sequence>
<evidence type="ECO:0000313" key="2">
    <source>
        <dbReference type="EMBL" id="CAB9518927.1"/>
    </source>
</evidence>
<name>A0A9N8ED43_9STRA</name>
<dbReference type="Proteomes" id="UP001153069">
    <property type="component" value="Unassembled WGS sequence"/>
</dbReference>
<protein>
    <submittedName>
        <fullName evidence="2">Uncharacterized protein</fullName>
    </submittedName>
</protein>
<dbReference type="EMBL" id="CAICTM010000971">
    <property type="protein sequence ID" value="CAB9518927.1"/>
    <property type="molecule type" value="Genomic_DNA"/>
</dbReference>
<keyword evidence="3" id="KW-1185">Reference proteome</keyword>
<organism evidence="2 3">
    <name type="scientific">Seminavis robusta</name>
    <dbReference type="NCBI Taxonomy" id="568900"/>
    <lineage>
        <taxon>Eukaryota</taxon>
        <taxon>Sar</taxon>
        <taxon>Stramenopiles</taxon>
        <taxon>Ochrophyta</taxon>
        <taxon>Bacillariophyta</taxon>
        <taxon>Bacillariophyceae</taxon>
        <taxon>Bacillariophycidae</taxon>
        <taxon>Naviculales</taxon>
        <taxon>Naviculaceae</taxon>
        <taxon>Seminavis</taxon>
    </lineage>
</organism>
<accession>A0A9N8ED43</accession>
<feature type="compositionally biased region" description="Acidic residues" evidence="1">
    <location>
        <begin position="46"/>
        <end position="56"/>
    </location>
</feature>
<dbReference type="AlphaFoldDB" id="A0A9N8ED43"/>
<reference evidence="2" key="1">
    <citation type="submission" date="2020-06" db="EMBL/GenBank/DDBJ databases">
        <authorList>
            <consortium name="Plant Systems Biology data submission"/>
        </authorList>
    </citation>
    <scope>NUCLEOTIDE SEQUENCE</scope>
    <source>
        <strain evidence="2">D6</strain>
    </source>
</reference>
<evidence type="ECO:0000256" key="1">
    <source>
        <dbReference type="SAM" id="MobiDB-lite"/>
    </source>
</evidence>
<comment type="caution">
    <text evidence="2">The sequence shown here is derived from an EMBL/GenBank/DDBJ whole genome shotgun (WGS) entry which is preliminary data.</text>
</comment>
<feature type="region of interest" description="Disordered" evidence="1">
    <location>
        <begin position="35"/>
        <end position="60"/>
    </location>
</feature>
<proteinExistence type="predicted"/>
<evidence type="ECO:0000313" key="3">
    <source>
        <dbReference type="Proteomes" id="UP001153069"/>
    </source>
</evidence>
<gene>
    <name evidence="2" type="ORF">SEMRO_973_G226691.1</name>
</gene>